<evidence type="ECO:0000313" key="1">
    <source>
        <dbReference type="EMBL" id="OFC69402.1"/>
    </source>
</evidence>
<accession>A0A1E7Z7G1</accession>
<evidence type="ECO:0000313" key="2">
    <source>
        <dbReference type="Proteomes" id="UP000175691"/>
    </source>
</evidence>
<gene>
    <name evidence="1" type="ORF">BFC18_18500</name>
</gene>
<protein>
    <submittedName>
        <fullName evidence="1">Uncharacterized protein</fullName>
    </submittedName>
</protein>
<sequence>MLNENTLLIGQVLQIRDKILAKRHVIPSSLQNEWLRLKERTAAFDIKRAFNTARKGTTFTKPALSNQSLNDLAALVSSLRSFNAKISH</sequence>
<dbReference type="RefSeq" id="WP_070126848.1">
    <property type="nucleotide sequence ID" value="NZ_MDHN01000040.1"/>
</dbReference>
<dbReference type="AlphaFoldDB" id="A0A1E7Z7G1"/>
<dbReference type="EMBL" id="MDHN01000040">
    <property type="protein sequence ID" value="OFC69402.1"/>
    <property type="molecule type" value="Genomic_DNA"/>
</dbReference>
<dbReference type="OrthoDB" id="6332448at2"/>
<dbReference type="Proteomes" id="UP000175691">
    <property type="component" value="Unassembled WGS sequence"/>
</dbReference>
<organism evidence="1 2">
    <name type="scientific">Alteromonas confluentis</name>
    <dbReference type="NCBI Taxonomy" id="1656094"/>
    <lineage>
        <taxon>Bacteria</taxon>
        <taxon>Pseudomonadati</taxon>
        <taxon>Pseudomonadota</taxon>
        <taxon>Gammaproteobacteria</taxon>
        <taxon>Alteromonadales</taxon>
        <taxon>Alteromonadaceae</taxon>
        <taxon>Alteromonas/Salinimonas group</taxon>
        <taxon>Alteromonas</taxon>
    </lineage>
</organism>
<comment type="caution">
    <text evidence="1">The sequence shown here is derived from an EMBL/GenBank/DDBJ whole genome shotgun (WGS) entry which is preliminary data.</text>
</comment>
<proteinExistence type="predicted"/>
<name>A0A1E7Z7G1_9ALTE</name>
<reference evidence="1 2" key="1">
    <citation type="submission" date="2016-08" db="EMBL/GenBank/DDBJ databases">
        <authorList>
            <person name="Seilhamer J.J."/>
        </authorList>
    </citation>
    <scope>NUCLEOTIDE SEQUENCE [LARGE SCALE GENOMIC DNA]</scope>
    <source>
        <strain evidence="1 2">KCTC 42603</strain>
    </source>
</reference>
<keyword evidence="2" id="KW-1185">Reference proteome</keyword>